<feature type="region of interest" description="Disordered" evidence="1">
    <location>
        <begin position="149"/>
        <end position="206"/>
    </location>
</feature>
<feature type="compositionally biased region" description="Polar residues" evidence="1">
    <location>
        <begin position="619"/>
        <end position="629"/>
    </location>
</feature>
<dbReference type="Proteomes" id="UP001432027">
    <property type="component" value="Unassembled WGS sequence"/>
</dbReference>
<feature type="compositionally biased region" description="Low complexity" evidence="1">
    <location>
        <begin position="408"/>
        <end position="433"/>
    </location>
</feature>
<comment type="caution">
    <text evidence="3">The sequence shown here is derived from an EMBL/GenBank/DDBJ whole genome shotgun (WGS) entry which is preliminary data.</text>
</comment>
<dbReference type="AlphaFoldDB" id="A0AAV5T129"/>
<feature type="region of interest" description="Disordered" evidence="1">
    <location>
        <begin position="575"/>
        <end position="735"/>
    </location>
</feature>
<feature type="region of interest" description="Disordered" evidence="1">
    <location>
        <begin position="751"/>
        <end position="813"/>
    </location>
</feature>
<sequence>MTKLGVQGGTEDEKTEVKQEVVKDPKVFTVVQPTFIPMPIQNSEPMRKTVPSTWCLMARLLALVLVGSLLFSLLVFAVWNKDEVARAITGDKTAHFRTLSEPQFAALNSQAQQQAEAKKVEDEKEGAQITIKQTDEGTQMIVQLPKAAEETKDGAKTTEGAAIPILTLVPSRSEESSQQQDESSEMSDEDRRPMHPYEMEGPSPDALNYGAHPLMALQAARAAQYENEMRAWRMRRLQQMLVMAAVQQAQQREAAMRYAMFQRQQWAAQQMAMQQAFEARRQMEWQEYWRRAAIARAMQQQQQQQAVQSSWQAAEQPRPWWIQQQQQPMMAWPQQQFMQQPQQQFMPPQQQQMNPFWMMQQQQQMQQHMQQQQPQPAFEPQGAQVPASQPLLVFQQQLQQRLRERLQQHLQQQQEMPMQSQSQSSESQSEEQPQPMPQPQPHAFIFIRRFFPIPQDGREAQPASASSEESNEKNIPLRPHDASAQQIVEQMRGGQQQQSALPDAPLPGIHDRIFQHFQSLSQQMQDRSGQSQAQSQPPLFASIPNSIEATSEQTTIHNYDQDAIYEKLQRKAMELQQDAKPASVQVDSHSKEDSALVGEDDHDIRRGDAVLGAKDKSAQVDSDIQTTTEPVMIENFVRAQSQSDEEEKDDEDELTPEEKRKVSQLDSAELKEAAALEASLEREANEAKMNKDEEGRAALAKVEEEIVHDSNKDSSSGSSEEKKEEPEPTTLDPLSEFFRFFENEAVKLSAQDKSGERIVVDSETGTHHPSVLVDEVNDEEENSSEHEIKPDEQLPAISESSKSEEVSASIDTAPVSNEAEIKVSQVANSREIPPITIAAAA</sequence>
<gene>
    <name evidence="3" type="ORF">PENTCL1PPCAC_10098</name>
</gene>
<feature type="compositionally biased region" description="Basic and acidic residues" evidence="1">
    <location>
        <begin position="656"/>
        <end position="712"/>
    </location>
</feature>
<feature type="region of interest" description="Disordered" evidence="1">
    <location>
        <begin position="407"/>
        <end position="440"/>
    </location>
</feature>
<feature type="transmembrane region" description="Helical" evidence="2">
    <location>
        <begin position="56"/>
        <end position="79"/>
    </location>
</feature>
<feature type="compositionally biased region" description="Basic and acidic residues" evidence="1">
    <location>
        <begin position="753"/>
        <end position="766"/>
    </location>
</feature>
<evidence type="ECO:0000256" key="2">
    <source>
        <dbReference type="SAM" id="Phobius"/>
    </source>
</evidence>
<feature type="compositionally biased region" description="Acidic residues" evidence="1">
    <location>
        <begin position="643"/>
        <end position="655"/>
    </location>
</feature>
<proteinExistence type="predicted"/>
<feature type="region of interest" description="Disordered" evidence="1">
    <location>
        <begin position="456"/>
        <end position="477"/>
    </location>
</feature>
<name>A0AAV5T129_9BILA</name>
<protein>
    <submittedName>
        <fullName evidence="3">Uncharacterized protein</fullName>
    </submittedName>
</protein>
<keyword evidence="2" id="KW-0812">Transmembrane</keyword>
<keyword evidence="4" id="KW-1185">Reference proteome</keyword>
<evidence type="ECO:0000256" key="1">
    <source>
        <dbReference type="SAM" id="MobiDB-lite"/>
    </source>
</evidence>
<keyword evidence="2" id="KW-1133">Transmembrane helix</keyword>
<evidence type="ECO:0000313" key="4">
    <source>
        <dbReference type="Proteomes" id="UP001432027"/>
    </source>
</evidence>
<feature type="compositionally biased region" description="Basic and acidic residues" evidence="1">
    <location>
        <begin position="189"/>
        <end position="198"/>
    </location>
</feature>
<feature type="region of interest" description="Disordered" evidence="1">
    <location>
        <begin position="359"/>
        <end position="384"/>
    </location>
</feature>
<reference evidence="3" key="1">
    <citation type="submission" date="2023-10" db="EMBL/GenBank/DDBJ databases">
        <title>Genome assembly of Pristionchus species.</title>
        <authorList>
            <person name="Yoshida K."/>
            <person name="Sommer R.J."/>
        </authorList>
    </citation>
    <scope>NUCLEOTIDE SEQUENCE</scope>
    <source>
        <strain evidence="3">RS0144</strain>
    </source>
</reference>
<feature type="compositionally biased region" description="Low complexity" evidence="1">
    <location>
        <begin position="456"/>
        <end position="468"/>
    </location>
</feature>
<accession>A0AAV5T129</accession>
<feature type="compositionally biased region" description="Basic and acidic residues" evidence="1">
    <location>
        <begin position="602"/>
        <end position="618"/>
    </location>
</feature>
<evidence type="ECO:0000313" key="3">
    <source>
        <dbReference type="EMBL" id="GMS87923.1"/>
    </source>
</evidence>
<keyword evidence="2" id="KW-0472">Membrane</keyword>
<feature type="compositionally biased region" description="Basic and acidic residues" evidence="1">
    <location>
        <begin position="783"/>
        <end position="792"/>
    </location>
</feature>
<dbReference type="EMBL" id="BTSX01000003">
    <property type="protein sequence ID" value="GMS87923.1"/>
    <property type="molecule type" value="Genomic_DNA"/>
</dbReference>
<organism evidence="3 4">
    <name type="scientific">Pristionchus entomophagus</name>
    <dbReference type="NCBI Taxonomy" id="358040"/>
    <lineage>
        <taxon>Eukaryota</taxon>
        <taxon>Metazoa</taxon>
        <taxon>Ecdysozoa</taxon>
        <taxon>Nematoda</taxon>
        <taxon>Chromadorea</taxon>
        <taxon>Rhabditida</taxon>
        <taxon>Rhabditina</taxon>
        <taxon>Diplogasteromorpha</taxon>
        <taxon>Diplogasteroidea</taxon>
        <taxon>Neodiplogasteridae</taxon>
        <taxon>Pristionchus</taxon>
    </lineage>
</organism>